<evidence type="ECO:0000313" key="1">
    <source>
        <dbReference type="EnsemblMetazoa" id="Aqu2.1.30456_001"/>
    </source>
</evidence>
<reference evidence="1" key="1">
    <citation type="submission" date="2017-05" db="UniProtKB">
        <authorList>
            <consortium name="EnsemblMetazoa"/>
        </authorList>
    </citation>
    <scope>IDENTIFICATION</scope>
</reference>
<sequence>MTNNDVAIQVVYQGSAMMWANIKMEWLFIKSSYDTGIMFYINGSSQHIQLDHVFVTQSSFGLHILAHSKQSHIAITNSSFYNNNQTGIRLVVTDNTSGTFLLDSSQFKNNSGIFGTSLQAVVY</sequence>
<dbReference type="InParanoid" id="A0A1X7US10"/>
<protein>
    <recommendedName>
        <fullName evidence="2">Right handed beta helix domain-containing protein</fullName>
    </recommendedName>
</protein>
<accession>A0A1X7US10</accession>
<proteinExistence type="predicted"/>
<dbReference type="SUPFAM" id="SSF51126">
    <property type="entry name" value="Pectin lyase-like"/>
    <property type="match status" value="1"/>
</dbReference>
<dbReference type="AlphaFoldDB" id="A0A1X7US10"/>
<evidence type="ECO:0008006" key="2">
    <source>
        <dbReference type="Google" id="ProtNLM"/>
    </source>
</evidence>
<name>A0A1X7US10_AMPQE</name>
<dbReference type="EnsemblMetazoa" id="Aqu2.1.30456_001">
    <property type="protein sequence ID" value="Aqu2.1.30456_001"/>
    <property type="gene ID" value="Aqu2.1.30456"/>
</dbReference>
<organism evidence="1">
    <name type="scientific">Amphimedon queenslandica</name>
    <name type="common">Sponge</name>
    <dbReference type="NCBI Taxonomy" id="400682"/>
    <lineage>
        <taxon>Eukaryota</taxon>
        <taxon>Metazoa</taxon>
        <taxon>Porifera</taxon>
        <taxon>Demospongiae</taxon>
        <taxon>Heteroscleromorpha</taxon>
        <taxon>Haplosclerida</taxon>
        <taxon>Niphatidae</taxon>
        <taxon>Amphimedon</taxon>
    </lineage>
</organism>
<dbReference type="InterPro" id="IPR011050">
    <property type="entry name" value="Pectin_lyase_fold/virulence"/>
</dbReference>